<dbReference type="RefSeq" id="WP_062701816.1">
    <property type="nucleotide sequence ID" value="NZ_LLZG01000078.1"/>
</dbReference>
<dbReference type="AlphaFoldDB" id="A0A0X3V731"/>
<organism evidence="2 3">
    <name type="scientific">Streptomyces regalis</name>
    <dbReference type="NCBI Taxonomy" id="68262"/>
    <lineage>
        <taxon>Bacteria</taxon>
        <taxon>Bacillati</taxon>
        <taxon>Actinomycetota</taxon>
        <taxon>Actinomycetes</taxon>
        <taxon>Kitasatosporales</taxon>
        <taxon>Streptomycetaceae</taxon>
        <taxon>Streptomyces</taxon>
    </lineage>
</organism>
<reference evidence="3" key="1">
    <citation type="submission" date="2015-10" db="EMBL/GenBank/DDBJ databases">
        <authorList>
            <person name="Ju K.-S."/>
            <person name="Doroghazi J.R."/>
            <person name="Metcalf W.W."/>
        </authorList>
    </citation>
    <scope>NUCLEOTIDE SEQUENCE [LARGE SCALE GENOMIC DNA]</scope>
    <source>
        <strain evidence="3">NRRL 3151</strain>
    </source>
</reference>
<evidence type="ECO:0000256" key="1">
    <source>
        <dbReference type="SAM" id="Phobius"/>
    </source>
</evidence>
<gene>
    <name evidence="2" type="ORF">ADL12_13100</name>
</gene>
<dbReference type="Proteomes" id="UP000053923">
    <property type="component" value="Unassembled WGS sequence"/>
</dbReference>
<name>A0A0X3V731_9ACTN</name>
<evidence type="ECO:0000313" key="2">
    <source>
        <dbReference type="EMBL" id="KUL40488.1"/>
    </source>
</evidence>
<dbReference type="EMBL" id="LLZG01000078">
    <property type="protein sequence ID" value="KUL40488.1"/>
    <property type="molecule type" value="Genomic_DNA"/>
</dbReference>
<evidence type="ECO:0000313" key="3">
    <source>
        <dbReference type="Proteomes" id="UP000053923"/>
    </source>
</evidence>
<keyword evidence="3" id="KW-1185">Reference proteome</keyword>
<accession>A0A0X3V731</accession>
<sequence>MLLGGKTLLRIGLAFAEQVLQSPYGAVLMLGLFLVVIGLQAHSRTCTSAGVMVLVLFMAQA</sequence>
<proteinExistence type="predicted"/>
<protein>
    <submittedName>
        <fullName evidence="2">Uncharacterized protein</fullName>
    </submittedName>
</protein>
<comment type="caution">
    <text evidence="2">The sequence shown here is derived from an EMBL/GenBank/DDBJ whole genome shotgun (WGS) entry which is preliminary data.</text>
</comment>
<feature type="transmembrane region" description="Helical" evidence="1">
    <location>
        <begin position="26"/>
        <end position="59"/>
    </location>
</feature>
<keyword evidence="1" id="KW-0812">Transmembrane</keyword>
<keyword evidence="1" id="KW-0472">Membrane</keyword>
<keyword evidence="1" id="KW-1133">Transmembrane helix</keyword>